<evidence type="ECO:0000256" key="1">
    <source>
        <dbReference type="SAM" id="Phobius"/>
    </source>
</evidence>
<dbReference type="Proteomes" id="UP000077355">
    <property type="component" value="Unassembled WGS sequence"/>
</dbReference>
<evidence type="ECO:0000313" key="3">
    <source>
        <dbReference type="Proteomes" id="UP000077355"/>
    </source>
</evidence>
<accession>A0A162MD02</accession>
<name>A0A162MD02_9BACL</name>
<comment type="caution">
    <text evidence="2">The sequence shown here is derived from an EMBL/GenBank/DDBJ whole genome shotgun (WGS) entry which is preliminary data.</text>
</comment>
<organism evidence="2 3">
    <name type="scientific">Paenibacillus antarcticus</name>
    <dbReference type="NCBI Taxonomy" id="253703"/>
    <lineage>
        <taxon>Bacteria</taxon>
        <taxon>Bacillati</taxon>
        <taxon>Bacillota</taxon>
        <taxon>Bacilli</taxon>
        <taxon>Bacillales</taxon>
        <taxon>Paenibacillaceae</taxon>
        <taxon>Paenibacillus</taxon>
    </lineage>
</organism>
<dbReference type="EMBL" id="LVJI01000036">
    <property type="protein sequence ID" value="OAB42333.1"/>
    <property type="molecule type" value="Genomic_DNA"/>
</dbReference>
<gene>
    <name evidence="2" type="ORF">PBAT_20250</name>
</gene>
<protein>
    <submittedName>
        <fullName evidence="2">Uncharacterized protein</fullName>
    </submittedName>
</protein>
<keyword evidence="1" id="KW-0812">Transmembrane</keyword>
<keyword evidence="1" id="KW-0472">Membrane</keyword>
<dbReference type="RefSeq" id="WP_068652322.1">
    <property type="nucleotide sequence ID" value="NZ_CP043611.1"/>
</dbReference>
<keyword evidence="1" id="KW-1133">Transmembrane helix</keyword>
<sequence>MKVHKLILNISVWIALLAILFIPGNVPTAGAHRTEYGFPLRFFTQYHYEVNENRWFLQGVSIQLLNYVINVAIIYGVILGLKHLNNKLKKNRTLK</sequence>
<evidence type="ECO:0000313" key="2">
    <source>
        <dbReference type="EMBL" id="OAB42333.1"/>
    </source>
</evidence>
<dbReference type="OrthoDB" id="2639251at2"/>
<reference evidence="2 3" key="1">
    <citation type="submission" date="2016-03" db="EMBL/GenBank/DDBJ databases">
        <title>Draft genome sequence of Paenibacillus antarcticus CECT 5836.</title>
        <authorList>
            <person name="Shin S.-K."/>
            <person name="Yi H."/>
        </authorList>
    </citation>
    <scope>NUCLEOTIDE SEQUENCE [LARGE SCALE GENOMIC DNA]</scope>
    <source>
        <strain evidence="2 3">CECT 5836</strain>
    </source>
</reference>
<keyword evidence="3" id="KW-1185">Reference proteome</keyword>
<feature type="transmembrane region" description="Helical" evidence="1">
    <location>
        <begin position="55"/>
        <end position="81"/>
    </location>
</feature>
<proteinExistence type="predicted"/>
<dbReference type="AlphaFoldDB" id="A0A162MD02"/>